<evidence type="ECO:0000256" key="3">
    <source>
        <dbReference type="PIRSR" id="PIRSR601310-1"/>
    </source>
</evidence>
<dbReference type="Pfam" id="PF01230">
    <property type="entry name" value="HIT"/>
    <property type="match status" value="1"/>
</dbReference>
<feature type="short sequence motif" description="Histidine triad motif" evidence="4 5">
    <location>
        <begin position="525"/>
        <end position="529"/>
    </location>
</feature>
<evidence type="ECO:0000256" key="2">
    <source>
        <dbReference type="ARBA" id="ARBA00022737"/>
    </source>
</evidence>
<dbReference type="Gene3D" id="3.30.428.10">
    <property type="entry name" value="HIT-like"/>
    <property type="match status" value="1"/>
</dbReference>
<dbReference type="PROSITE" id="PS51084">
    <property type="entry name" value="HIT_2"/>
    <property type="match status" value="1"/>
</dbReference>
<comment type="similarity">
    <text evidence="1">Belongs to the PPR family. P subfamily.</text>
</comment>
<dbReference type="Gene3D" id="1.25.40.10">
    <property type="entry name" value="Tetratricopeptide repeat domain"/>
    <property type="match status" value="2"/>
</dbReference>
<feature type="domain" description="HIT" evidence="7">
    <location>
        <begin position="431"/>
        <end position="541"/>
    </location>
</feature>
<dbReference type="EMBL" id="JBJXBP010000004">
    <property type="protein sequence ID" value="KAL3833797.1"/>
    <property type="molecule type" value="Genomic_DNA"/>
</dbReference>
<gene>
    <name evidence="8" type="ORF">ACJIZ3_008533</name>
</gene>
<protein>
    <recommendedName>
        <fullName evidence="7">HIT domain-containing protein</fullName>
    </recommendedName>
</protein>
<name>A0ABD3TBS0_9LAMI</name>
<dbReference type="NCBIfam" id="TIGR00756">
    <property type="entry name" value="PPR"/>
    <property type="match status" value="5"/>
</dbReference>
<feature type="repeat" description="PPR" evidence="6">
    <location>
        <begin position="286"/>
        <end position="320"/>
    </location>
</feature>
<dbReference type="PANTHER" id="PTHR47447:SF21">
    <property type="entry name" value="PENTACOTRIPEPTIDE-REPEAT REGION OF PRORP DOMAIN-CONTAINING PROTEIN"/>
    <property type="match status" value="1"/>
</dbReference>
<dbReference type="PRINTS" id="PR00332">
    <property type="entry name" value="HISTRIAD"/>
</dbReference>
<evidence type="ECO:0000313" key="8">
    <source>
        <dbReference type="EMBL" id="KAL3833797.1"/>
    </source>
</evidence>
<evidence type="ECO:0000313" key="9">
    <source>
        <dbReference type="Proteomes" id="UP001634393"/>
    </source>
</evidence>
<evidence type="ECO:0000256" key="1">
    <source>
        <dbReference type="ARBA" id="ARBA00007626"/>
    </source>
</evidence>
<dbReference type="PANTHER" id="PTHR47447">
    <property type="entry name" value="OS03G0856100 PROTEIN"/>
    <property type="match status" value="1"/>
</dbReference>
<comment type="caution">
    <text evidence="8">The sequence shown here is derived from an EMBL/GenBank/DDBJ whole genome shotgun (WGS) entry which is preliminary data.</text>
</comment>
<dbReference type="PROSITE" id="PS51375">
    <property type="entry name" value="PPR"/>
    <property type="match status" value="5"/>
</dbReference>
<dbReference type="FunFam" id="3.30.428.10:FF:000005">
    <property type="entry name" value="Histidine triad nucleotide-binding protein 1"/>
    <property type="match status" value="1"/>
</dbReference>
<dbReference type="Pfam" id="PF01535">
    <property type="entry name" value="PPR"/>
    <property type="match status" value="1"/>
</dbReference>
<dbReference type="InterPro" id="IPR019808">
    <property type="entry name" value="Histidine_triad_CS"/>
</dbReference>
<dbReference type="Pfam" id="PF13041">
    <property type="entry name" value="PPR_2"/>
    <property type="match status" value="2"/>
</dbReference>
<dbReference type="InterPro" id="IPR036265">
    <property type="entry name" value="HIT-like_sf"/>
</dbReference>
<accession>A0ABD3TBS0</accession>
<proteinExistence type="inferred from homology"/>
<evidence type="ECO:0000259" key="7">
    <source>
        <dbReference type="PROSITE" id="PS51084"/>
    </source>
</evidence>
<dbReference type="InterPro" id="IPR002885">
    <property type="entry name" value="PPR_rpt"/>
</dbReference>
<dbReference type="InterPro" id="IPR011990">
    <property type="entry name" value="TPR-like_helical_dom_sf"/>
</dbReference>
<dbReference type="GO" id="GO:0047627">
    <property type="term" value="F:adenylylsulfatase activity"/>
    <property type="evidence" value="ECO:0007669"/>
    <property type="project" value="UniProtKB-ARBA"/>
</dbReference>
<dbReference type="SUPFAM" id="SSF54197">
    <property type="entry name" value="HIT-like"/>
    <property type="match status" value="1"/>
</dbReference>
<evidence type="ECO:0000256" key="4">
    <source>
        <dbReference type="PIRSR" id="PIRSR601310-3"/>
    </source>
</evidence>
<dbReference type="InterPro" id="IPR001310">
    <property type="entry name" value="Histidine_triad_HIT"/>
</dbReference>
<organism evidence="8 9">
    <name type="scientific">Penstemon smallii</name>
    <dbReference type="NCBI Taxonomy" id="265156"/>
    <lineage>
        <taxon>Eukaryota</taxon>
        <taxon>Viridiplantae</taxon>
        <taxon>Streptophyta</taxon>
        <taxon>Embryophyta</taxon>
        <taxon>Tracheophyta</taxon>
        <taxon>Spermatophyta</taxon>
        <taxon>Magnoliopsida</taxon>
        <taxon>eudicotyledons</taxon>
        <taxon>Gunneridae</taxon>
        <taxon>Pentapetalae</taxon>
        <taxon>asterids</taxon>
        <taxon>lamiids</taxon>
        <taxon>Lamiales</taxon>
        <taxon>Plantaginaceae</taxon>
        <taxon>Cheloneae</taxon>
        <taxon>Penstemon</taxon>
    </lineage>
</organism>
<dbReference type="AlphaFoldDB" id="A0ABD3TBS0"/>
<dbReference type="Proteomes" id="UP001634393">
    <property type="component" value="Unassembled WGS sequence"/>
</dbReference>
<dbReference type="PROSITE" id="PS00892">
    <property type="entry name" value="HIT_1"/>
    <property type="match status" value="1"/>
</dbReference>
<dbReference type="InterPro" id="IPR011146">
    <property type="entry name" value="HIT-like"/>
</dbReference>
<feature type="repeat" description="PPR" evidence="6">
    <location>
        <begin position="181"/>
        <end position="215"/>
    </location>
</feature>
<reference evidence="8 9" key="1">
    <citation type="submission" date="2024-12" db="EMBL/GenBank/DDBJ databases">
        <title>The unique morphological basis and parallel evolutionary history of personate flowers in Penstemon.</title>
        <authorList>
            <person name="Depatie T.H."/>
            <person name="Wessinger C.A."/>
        </authorList>
    </citation>
    <scope>NUCLEOTIDE SEQUENCE [LARGE SCALE GENOMIC DNA]</scope>
    <source>
        <strain evidence="8">WTNN_2</strain>
        <tissue evidence="8">Leaf</tissue>
    </source>
</reference>
<keyword evidence="2" id="KW-0677">Repeat</keyword>
<feature type="repeat" description="PPR" evidence="6">
    <location>
        <begin position="251"/>
        <end position="285"/>
    </location>
</feature>
<feature type="repeat" description="PPR" evidence="6">
    <location>
        <begin position="321"/>
        <end position="355"/>
    </location>
</feature>
<keyword evidence="9" id="KW-1185">Reference proteome</keyword>
<dbReference type="CDD" id="cd01276">
    <property type="entry name" value="PKCI_related"/>
    <property type="match status" value="1"/>
</dbReference>
<feature type="active site" description="Tele-AMP-histidine intermediate" evidence="3">
    <location>
        <position position="527"/>
    </location>
</feature>
<dbReference type="SUPFAM" id="SSF81901">
    <property type="entry name" value="HCP-like"/>
    <property type="match status" value="1"/>
</dbReference>
<feature type="repeat" description="PPR" evidence="6">
    <location>
        <begin position="216"/>
        <end position="250"/>
    </location>
</feature>
<sequence length="541" mass="61391">MSLTIWEEERMNFMDIICKLHFLSIFNRFSIKCPANYLIIERTHCESNFKWRAKADSVETPEKWKRDSLFIDKDGKFKHFNHKKVSRRKCGSLRGQGWKYGSGFVDGIFPVLSPTALEILKFVQNEVNKNRVWSSLDNLPPTNTYRDDLIDIMVRLRLNKQWDPIILICEWILKRSSFKPDVICYNLLIDAYGNNSNYKKAESTYLDLLEARCIATEDTYALLLKAYCKCGLVDHAEAVFSEMRKHGFPPSTKVYNAYIDGLAKGRDAHQALAIFQRMKRENCEPTAETYTMVINIYGKENKSYMALEVFHEMKSRKCKPNICTYTAMMNAFARDGLCEKAEEIFEQLQEAGLEPDVYVYNALLEAYSGSLTVRALNLIKASSSTSKNALLPLFSRPLLFRRAFSSVSATIDEEAAARAAAVNADSGAPTIFDKIISKEIPSSIVYEDESVLAFRDISPQAPVHVLVIPKLRDGLTELGKAEKRHGEILGQLLYAARIVAEREGIIDGFRVVINSGASACQSVYHLHLHVLGGRQMKWPPG</sequence>
<evidence type="ECO:0000256" key="6">
    <source>
        <dbReference type="PROSITE-ProRule" id="PRU00708"/>
    </source>
</evidence>
<evidence type="ECO:0000256" key="5">
    <source>
        <dbReference type="PROSITE-ProRule" id="PRU00464"/>
    </source>
</evidence>